<protein>
    <submittedName>
        <fullName evidence="2">Uncharacterized protein</fullName>
    </submittedName>
</protein>
<dbReference type="KEGG" id="tan:TA12625"/>
<evidence type="ECO:0000256" key="1">
    <source>
        <dbReference type="SAM" id="Phobius"/>
    </source>
</evidence>
<name>Q4UE42_THEAN</name>
<keyword evidence="1" id="KW-0472">Membrane</keyword>
<dbReference type="VEuPathDB" id="PiroplasmaDB:TA12625"/>
<dbReference type="RefSeq" id="XP_952379.1">
    <property type="nucleotide sequence ID" value="XM_947286.1"/>
</dbReference>
<dbReference type="GeneID" id="3862266"/>
<gene>
    <name evidence="2" type="ORF">TA12625</name>
</gene>
<feature type="transmembrane region" description="Helical" evidence="1">
    <location>
        <begin position="32"/>
        <end position="49"/>
    </location>
</feature>
<dbReference type="OMA" id="NTIMSEY"/>
<dbReference type="eggNOG" id="ENOG502SWJA">
    <property type="taxonomic scope" value="Eukaryota"/>
</dbReference>
<dbReference type="InParanoid" id="Q4UE42"/>
<reference evidence="2 3" key="1">
    <citation type="journal article" date="2005" name="Science">
        <title>Genome of the host-cell transforming parasite Theileria annulata compared with T. parva.</title>
        <authorList>
            <person name="Pain A."/>
            <person name="Renauld H."/>
            <person name="Berriman M."/>
            <person name="Murphy L."/>
            <person name="Yeats C.A."/>
            <person name="Weir W."/>
            <person name="Kerhornou A."/>
            <person name="Aslett M."/>
            <person name="Bishop R."/>
            <person name="Bouchier C."/>
            <person name="Cochet M."/>
            <person name="Coulson R.M.R."/>
            <person name="Cronin A."/>
            <person name="de Villiers E.P."/>
            <person name="Fraser A."/>
            <person name="Fosker N."/>
            <person name="Gardner M."/>
            <person name="Goble A."/>
            <person name="Griffiths-Jones S."/>
            <person name="Harris D.E."/>
            <person name="Katzer F."/>
            <person name="Larke N."/>
            <person name="Lord A."/>
            <person name="Maser P."/>
            <person name="McKellar S."/>
            <person name="Mooney P."/>
            <person name="Morton F."/>
            <person name="Nene V."/>
            <person name="O'Neil S."/>
            <person name="Price C."/>
            <person name="Quail M.A."/>
            <person name="Rabbinowitsch E."/>
            <person name="Rawlings N.D."/>
            <person name="Rutter S."/>
            <person name="Saunders D."/>
            <person name="Seeger K."/>
            <person name="Shah T."/>
            <person name="Squares R."/>
            <person name="Squares S."/>
            <person name="Tivey A."/>
            <person name="Walker A.R."/>
            <person name="Woodward J."/>
            <person name="Dobbelaere D.A.E."/>
            <person name="Langsley G."/>
            <person name="Rajandream M.A."/>
            <person name="McKeever D."/>
            <person name="Shiels B."/>
            <person name="Tait A."/>
            <person name="Barrell B.G."/>
            <person name="Hall N."/>
        </authorList>
    </citation>
    <scope>NUCLEOTIDE SEQUENCE [LARGE SCALE GENOMIC DNA]</scope>
    <source>
        <strain evidence="3">Ankara</strain>
    </source>
</reference>
<organism evidence="2 3">
    <name type="scientific">Theileria annulata</name>
    <dbReference type="NCBI Taxonomy" id="5874"/>
    <lineage>
        <taxon>Eukaryota</taxon>
        <taxon>Sar</taxon>
        <taxon>Alveolata</taxon>
        <taxon>Apicomplexa</taxon>
        <taxon>Aconoidasida</taxon>
        <taxon>Piroplasmida</taxon>
        <taxon>Theileriidae</taxon>
        <taxon>Theileria</taxon>
    </lineage>
</organism>
<dbReference type="EMBL" id="CR940348">
    <property type="protein sequence ID" value="CAI74647.1"/>
    <property type="molecule type" value="Genomic_DNA"/>
</dbReference>
<feature type="transmembrane region" description="Helical" evidence="1">
    <location>
        <begin position="78"/>
        <end position="100"/>
    </location>
</feature>
<dbReference type="Proteomes" id="UP000001950">
    <property type="component" value="Chromosome 2"/>
</dbReference>
<evidence type="ECO:0000313" key="3">
    <source>
        <dbReference type="Proteomes" id="UP000001950"/>
    </source>
</evidence>
<proteinExistence type="predicted"/>
<accession>Q4UE42</accession>
<dbReference type="FunCoup" id="Q4UE42">
    <property type="interactions" value="5"/>
</dbReference>
<dbReference type="OrthoDB" id="345965at2759"/>
<dbReference type="AlphaFoldDB" id="Q4UE42"/>
<evidence type="ECO:0000313" key="2">
    <source>
        <dbReference type="EMBL" id="CAI74647.1"/>
    </source>
</evidence>
<keyword evidence="1" id="KW-0812">Transmembrane</keyword>
<sequence>MDNNSESVVDVTSNPEDSINKRKPIHKILNPYTLSALAVGNVVWGYNIFRRINKLLNIRYSNPVNQIRRPESLANRLIAFKYFCIGGSIVPIVSLAYVLYNKNRLKLSGNSDDAKDDKQILKNINTIMSEYANNAGIRLENLSNGLKELVPESNLRGMGLDLKKDINKLRYFYSSSFPIGPGYLIFSSL</sequence>
<keyword evidence="1" id="KW-1133">Transmembrane helix</keyword>
<keyword evidence="3" id="KW-1185">Reference proteome</keyword>